<dbReference type="AlphaFoldDB" id="A0AAV4VV67"/>
<accession>A0AAV4VV67</accession>
<sequence length="81" mass="8833">MGDVVLSTINVMLRNTSYDLFSEDGLFPVSLRRVLQGVTSIDLSPDRGQTLVNSQSGSFVFGTVSNEEASIPISLEFQIHV</sequence>
<reference evidence="1 2" key="1">
    <citation type="submission" date="2021-06" db="EMBL/GenBank/DDBJ databases">
        <title>Caerostris extrusa draft genome.</title>
        <authorList>
            <person name="Kono N."/>
            <person name="Arakawa K."/>
        </authorList>
    </citation>
    <scope>NUCLEOTIDE SEQUENCE [LARGE SCALE GENOMIC DNA]</scope>
</reference>
<keyword evidence="2" id="KW-1185">Reference proteome</keyword>
<comment type="caution">
    <text evidence="1">The sequence shown here is derived from an EMBL/GenBank/DDBJ whole genome shotgun (WGS) entry which is preliminary data.</text>
</comment>
<protein>
    <submittedName>
        <fullName evidence="1">Uncharacterized protein</fullName>
    </submittedName>
</protein>
<organism evidence="1 2">
    <name type="scientific">Caerostris extrusa</name>
    <name type="common">Bark spider</name>
    <name type="synonym">Caerostris bankana</name>
    <dbReference type="NCBI Taxonomy" id="172846"/>
    <lineage>
        <taxon>Eukaryota</taxon>
        <taxon>Metazoa</taxon>
        <taxon>Ecdysozoa</taxon>
        <taxon>Arthropoda</taxon>
        <taxon>Chelicerata</taxon>
        <taxon>Arachnida</taxon>
        <taxon>Araneae</taxon>
        <taxon>Araneomorphae</taxon>
        <taxon>Entelegynae</taxon>
        <taxon>Araneoidea</taxon>
        <taxon>Araneidae</taxon>
        <taxon>Caerostris</taxon>
    </lineage>
</organism>
<name>A0AAV4VV67_CAEEX</name>
<gene>
    <name evidence="1" type="ORF">CEXT_173271</name>
</gene>
<dbReference type="Proteomes" id="UP001054945">
    <property type="component" value="Unassembled WGS sequence"/>
</dbReference>
<evidence type="ECO:0000313" key="2">
    <source>
        <dbReference type="Proteomes" id="UP001054945"/>
    </source>
</evidence>
<dbReference type="EMBL" id="BPLR01015202">
    <property type="protein sequence ID" value="GIY74317.1"/>
    <property type="molecule type" value="Genomic_DNA"/>
</dbReference>
<evidence type="ECO:0000313" key="1">
    <source>
        <dbReference type="EMBL" id="GIY74317.1"/>
    </source>
</evidence>
<proteinExistence type="predicted"/>